<keyword evidence="2" id="KW-1185">Reference proteome</keyword>
<dbReference type="Proteomes" id="UP001055072">
    <property type="component" value="Unassembled WGS sequence"/>
</dbReference>
<dbReference type="EMBL" id="MU274904">
    <property type="protein sequence ID" value="KAI0092038.1"/>
    <property type="molecule type" value="Genomic_DNA"/>
</dbReference>
<organism evidence="1 2">
    <name type="scientific">Irpex rosettiformis</name>
    <dbReference type="NCBI Taxonomy" id="378272"/>
    <lineage>
        <taxon>Eukaryota</taxon>
        <taxon>Fungi</taxon>
        <taxon>Dikarya</taxon>
        <taxon>Basidiomycota</taxon>
        <taxon>Agaricomycotina</taxon>
        <taxon>Agaricomycetes</taxon>
        <taxon>Polyporales</taxon>
        <taxon>Irpicaceae</taxon>
        <taxon>Irpex</taxon>
    </lineage>
</organism>
<sequence length="169" mass="19331">MIQEHNIRDIKYLFAAHGPYASWDYIKKISASIPTQRKVKDHIEAEFNHFRRGKAHTTPTWESDVTNLQAAYHKGRVHVYQTFRPYKVSTSPPDFIAIGSSQEKLHGLISRWSANRVSVKSTLEEYHDDQEQELVVQEAESDGNGGNFGHEVLMSFEDELSAMLDNLAI</sequence>
<evidence type="ECO:0000313" key="2">
    <source>
        <dbReference type="Proteomes" id="UP001055072"/>
    </source>
</evidence>
<evidence type="ECO:0000313" key="1">
    <source>
        <dbReference type="EMBL" id="KAI0092038.1"/>
    </source>
</evidence>
<reference evidence="1" key="1">
    <citation type="journal article" date="2021" name="Environ. Microbiol.">
        <title>Gene family expansions and transcriptome signatures uncover fungal adaptations to wood decay.</title>
        <authorList>
            <person name="Hage H."/>
            <person name="Miyauchi S."/>
            <person name="Viragh M."/>
            <person name="Drula E."/>
            <person name="Min B."/>
            <person name="Chaduli D."/>
            <person name="Navarro D."/>
            <person name="Favel A."/>
            <person name="Norest M."/>
            <person name="Lesage-Meessen L."/>
            <person name="Balint B."/>
            <person name="Merenyi Z."/>
            <person name="de Eugenio L."/>
            <person name="Morin E."/>
            <person name="Martinez A.T."/>
            <person name="Baldrian P."/>
            <person name="Stursova M."/>
            <person name="Martinez M.J."/>
            <person name="Novotny C."/>
            <person name="Magnuson J.K."/>
            <person name="Spatafora J.W."/>
            <person name="Maurice S."/>
            <person name="Pangilinan J."/>
            <person name="Andreopoulos W."/>
            <person name="LaButti K."/>
            <person name="Hundley H."/>
            <person name="Na H."/>
            <person name="Kuo A."/>
            <person name="Barry K."/>
            <person name="Lipzen A."/>
            <person name="Henrissat B."/>
            <person name="Riley R."/>
            <person name="Ahrendt S."/>
            <person name="Nagy L.G."/>
            <person name="Grigoriev I.V."/>
            <person name="Martin F."/>
            <person name="Rosso M.N."/>
        </authorList>
    </citation>
    <scope>NUCLEOTIDE SEQUENCE</scope>
    <source>
        <strain evidence="1">CBS 384.51</strain>
    </source>
</reference>
<proteinExistence type="predicted"/>
<comment type="caution">
    <text evidence="1">The sequence shown here is derived from an EMBL/GenBank/DDBJ whole genome shotgun (WGS) entry which is preliminary data.</text>
</comment>
<accession>A0ACB8UCJ5</accession>
<name>A0ACB8UCJ5_9APHY</name>
<protein>
    <submittedName>
        <fullName evidence="1">Uncharacterized protein</fullName>
    </submittedName>
</protein>
<gene>
    <name evidence="1" type="ORF">BDY19DRAFT_990785</name>
</gene>